<reference evidence="2" key="2">
    <citation type="submission" date="2022-06" db="UniProtKB">
        <authorList>
            <consortium name="EnsemblMetazoa"/>
        </authorList>
    </citation>
    <scope>IDENTIFICATION</scope>
    <source>
        <strain evidence="2">DF5081</strain>
    </source>
</reference>
<feature type="region of interest" description="Disordered" evidence="1">
    <location>
        <begin position="1"/>
        <end position="52"/>
    </location>
</feature>
<dbReference type="Proteomes" id="UP000005237">
    <property type="component" value="Unassembled WGS sequence"/>
</dbReference>
<protein>
    <submittedName>
        <fullName evidence="2">Uncharacterized protein</fullName>
    </submittedName>
</protein>
<feature type="compositionally biased region" description="Basic and acidic residues" evidence="1">
    <location>
        <begin position="201"/>
        <end position="217"/>
    </location>
</feature>
<accession>A0A8R1I3S4</accession>
<dbReference type="EnsemblMetazoa" id="CJA20773.1">
    <property type="protein sequence ID" value="CJA20773.1"/>
    <property type="gene ID" value="WBGene00176345"/>
</dbReference>
<keyword evidence="3" id="KW-1185">Reference proteome</keyword>
<feature type="compositionally biased region" description="Polar residues" evidence="1">
    <location>
        <begin position="1"/>
        <end position="15"/>
    </location>
</feature>
<name>A0A8R1I3S4_CAEJA</name>
<reference evidence="3" key="1">
    <citation type="submission" date="2010-08" db="EMBL/GenBank/DDBJ databases">
        <authorList>
            <consortium name="Caenorhabditis japonica Sequencing Consortium"/>
            <person name="Wilson R.K."/>
        </authorList>
    </citation>
    <scope>NUCLEOTIDE SEQUENCE [LARGE SCALE GENOMIC DNA]</scope>
    <source>
        <strain evidence="3">DF5081</strain>
    </source>
</reference>
<proteinExistence type="predicted"/>
<feature type="region of interest" description="Disordered" evidence="1">
    <location>
        <begin position="186"/>
        <end position="231"/>
    </location>
</feature>
<dbReference type="AlphaFoldDB" id="A0A8R1I3S4"/>
<evidence type="ECO:0000313" key="2">
    <source>
        <dbReference type="EnsemblMetazoa" id="CJA20773.1"/>
    </source>
</evidence>
<sequence>MQWDPQNNKKFQRSMSAAPPSGPPRTPYRPRSFSNNHNGTPARAPPSPPTVARVVDDPIIPERSIPVAPKIRQTVPWTAPNNRYHHPIVTSSFPMSSTTFTTSPVPLLPFPAQMALVVAPPPVGNTMAMMMPAMVVASPAQLRTTTTAYTVMDSSQQIPSPAPTSLSAANSPAPMPISIRTYTNHLRKSNPGTLTPEELGDALRSEHQRFHDTRDGEGPSVKSFLLNLHQK</sequence>
<evidence type="ECO:0000313" key="3">
    <source>
        <dbReference type="Proteomes" id="UP000005237"/>
    </source>
</evidence>
<organism evidence="2 3">
    <name type="scientific">Caenorhabditis japonica</name>
    <dbReference type="NCBI Taxonomy" id="281687"/>
    <lineage>
        <taxon>Eukaryota</taxon>
        <taxon>Metazoa</taxon>
        <taxon>Ecdysozoa</taxon>
        <taxon>Nematoda</taxon>
        <taxon>Chromadorea</taxon>
        <taxon>Rhabditida</taxon>
        <taxon>Rhabditina</taxon>
        <taxon>Rhabditomorpha</taxon>
        <taxon>Rhabditoidea</taxon>
        <taxon>Rhabditidae</taxon>
        <taxon>Peloderinae</taxon>
        <taxon>Caenorhabditis</taxon>
    </lineage>
</organism>
<evidence type="ECO:0000256" key="1">
    <source>
        <dbReference type="SAM" id="MobiDB-lite"/>
    </source>
</evidence>